<feature type="compositionally biased region" description="Basic and acidic residues" evidence="2">
    <location>
        <begin position="502"/>
        <end position="520"/>
    </location>
</feature>
<sequence>MAPSGKREPDARLFVELLLEVFIHECEAMCQEIYPELLTQAFKSFAKVSRQYQNTLSCPCHEFLRKSGLLVWNGFGWANFISSFKPKLLPRIRPPRGTKDDYFGCHIMKAKIAIPTWSPILKHHFRRRYDIFVSEEWKDDIAVFIHHLRVDLAMEGSGGKSCLLMQHRVRGVRKFSSRGVDRRTSSREKLDLFTRELEAIEKIQEAIQEQRDAIKKQKEIVQRQHQETLLKTVQPLSDKQLFLAFFYELVIFELAATYGTHGGVQTGVPVDWIADAFALAAEVLEKNSALMFPCSSIIRSEGLDDRLGILDFVKQHRTPWTRTTDVADDGPLDERNEWARVVESAENKGLLSAEVIPPTLSEKDEGAFLETYDRTVPYTFKDDLAILVYELQNRLSFRGSGGEVSTLHGGLQGVTKFTDMDATMRAVLEQHEEELEKRLKQQEAECLEQEHCQLPSSEPVSEEMLPQDSISGYEGQQRVVAKEEYHLSFEEPIQTTASLEDEPQRVQEEKEEKEEKEKAQNMEVVEENNEPQEQDQESKRCESLRLYFTKEIMRRERENLFDPWKRPFRVYS</sequence>
<accession>A0A9P3HJ75</accession>
<keyword evidence="4" id="KW-1185">Reference proteome</keyword>
<reference evidence="3" key="1">
    <citation type="submission" date="2021-11" db="EMBL/GenBank/DDBJ databases">
        <authorList>
            <person name="Herlambang A."/>
            <person name="Guo Y."/>
            <person name="Takashima Y."/>
            <person name="Nishizawa T."/>
        </authorList>
    </citation>
    <scope>NUCLEOTIDE SEQUENCE</scope>
    <source>
        <strain evidence="3">E1425</strain>
    </source>
</reference>
<evidence type="ECO:0000256" key="2">
    <source>
        <dbReference type="SAM" id="MobiDB-lite"/>
    </source>
</evidence>
<feature type="coiled-coil region" evidence="1">
    <location>
        <begin position="425"/>
        <end position="452"/>
    </location>
</feature>
<evidence type="ECO:0000313" key="4">
    <source>
        <dbReference type="Proteomes" id="UP000827284"/>
    </source>
</evidence>
<evidence type="ECO:0000256" key="1">
    <source>
        <dbReference type="SAM" id="Coils"/>
    </source>
</evidence>
<reference evidence="3" key="2">
    <citation type="journal article" date="2022" name="Microbiol. Resour. Announc.">
        <title>Whole-Genome Sequence of Entomortierella parvispora E1425, a Mucoromycotan Fungus Associated with Burkholderiaceae-Related Endosymbiotic Bacteria.</title>
        <authorList>
            <person name="Herlambang A."/>
            <person name="Guo Y."/>
            <person name="Takashima Y."/>
            <person name="Narisawa K."/>
            <person name="Ohta H."/>
            <person name="Nishizawa T."/>
        </authorList>
    </citation>
    <scope>NUCLEOTIDE SEQUENCE</scope>
    <source>
        <strain evidence="3">E1425</strain>
    </source>
</reference>
<dbReference type="Proteomes" id="UP000827284">
    <property type="component" value="Unassembled WGS sequence"/>
</dbReference>
<comment type="caution">
    <text evidence="3">The sequence shown here is derived from an EMBL/GenBank/DDBJ whole genome shotgun (WGS) entry which is preliminary data.</text>
</comment>
<dbReference type="AlphaFoldDB" id="A0A9P3HJ75"/>
<feature type="region of interest" description="Disordered" evidence="2">
    <location>
        <begin position="492"/>
        <end position="540"/>
    </location>
</feature>
<organism evidence="3 4">
    <name type="scientific">Entomortierella parvispora</name>
    <dbReference type="NCBI Taxonomy" id="205924"/>
    <lineage>
        <taxon>Eukaryota</taxon>
        <taxon>Fungi</taxon>
        <taxon>Fungi incertae sedis</taxon>
        <taxon>Mucoromycota</taxon>
        <taxon>Mortierellomycotina</taxon>
        <taxon>Mortierellomycetes</taxon>
        <taxon>Mortierellales</taxon>
        <taxon>Mortierellaceae</taxon>
        <taxon>Entomortierella</taxon>
    </lineage>
</organism>
<proteinExistence type="predicted"/>
<evidence type="ECO:0000313" key="3">
    <source>
        <dbReference type="EMBL" id="GJJ77700.1"/>
    </source>
</evidence>
<protein>
    <submittedName>
        <fullName evidence="3">Uncharacterized protein</fullName>
    </submittedName>
</protein>
<keyword evidence="1" id="KW-0175">Coiled coil</keyword>
<gene>
    <name evidence="3" type="ORF">EMPS_10059</name>
</gene>
<feature type="coiled-coil region" evidence="1">
    <location>
        <begin position="190"/>
        <end position="227"/>
    </location>
</feature>
<dbReference type="EMBL" id="BQFW01000014">
    <property type="protein sequence ID" value="GJJ77700.1"/>
    <property type="molecule type" value="Genomic_DNA"/>
</dbReference>
<feature type="compositionally biased region" description="Acidic residues" evidence="2">
    <location>
        <begin position="524"/>
        <end position="535"/>
    </location>
</feature>
<name>A0A9P3HJ75_9FUNG</name>